<name>A0A0K8R8U8_IXORI</name>
<sequence length="181" mass="21319">MKYVTKIKKALVLKAKSEPAPPKVKLIAYIMYFRSTLEYIASVWDPYKKNQIDELEKVQRKAVPFVLSKYKQLDSVRDMLNSLNLPLLCVRRKTARLKFFFMFSHHLYNMDPYTSITHGVTRELIYLSSNQYGLHKCIIDAYRFSVFPRTVKYWNNLPQNILSSDCLVEFESALLNMCDLD</sequence>
<keyword evidence="1" id="KW-0255">Endonuclease</keyword>
<reference evidence="1" key="1">
    <citation type="submission" date="2012-12" db="EMBL/GenBank/DDBJ databases">
        <title>Identification and characterization of a phenylalanine ammonia-lyase gene family in Isatis indigotica Fort.</title>
        <authorList>
            <person name="Liu Q."/>
            <person name="Chen J."/>
            <person name="Zhou X."/>
            <person name="Di P."/>
            <person name="Xiao Y."/>
            <person name="Xuan H."/>
            <person name="Zhang L."/>
            <person name="Chen W."/>
        </authorList>
    </citation>
    <scope>NUCLEOTIDE SEQUENCE</scope>
    <source>
        <tissue evidence="1">Salivary gland</tissue>
    </source>
</reference>
<dbReference type="AlphaFoldDB" id="A0A0K8R8U8"/>
<dbReference type="GO" id="GO:0004519">
    <property type="term" value="F:endonuclease activity"/>
    <property type="evidence" value="ECO:0007669"/>
    <property type="project" value="UniProtKB-KW"/>
</dbReference>
<keyword evidence="1" id="KW-0378">Hydrolase</keyword>
<accession>A0A0K8R8U8</accession>
<protein>
    <submittedName>
        <fullName evidence="1">Putative endonuclease/reverse transcript</fullName>
    </submittedName>
</protein>
<keyword evidence="1" id="KW-0540">Nuclease</keyword>
<organism evidence="1">
    <name type="scientific">Ixodes ricinus</name>
    <name type="common">Common tick</name>
    <name type="synonym">Acarus ricinus</name>
    <dbReference type="NCBI Taxonomy" id="34613"/>
    <lineage>
        <taxon>Eukaryota</taxon>
        <taxon>Metazoa</taxon>
        <taxon>Ecdysozoa</taxon>
        <taxon>Arthropoda</taxon>
        <taxon>Chelicerata</taxon>
        <taxon>Arachnida</taxon>
        <taxon>Acari</taxon>
        <taxon>Parasitiformes</taxon>
        <taxon>Ixodida</taxon>
        <taxon>Ixodoidea</taxon>
        <taxon>Ixodidae</taxon>
        <taxon>Ixodinae</taxon>
        <taxon>Ixodes</taxon>
    </lineage>
</organism>
<dbReference type="EMBL" id="GADI01006248">
    <property type="protein sequence ID" value="JAA67560.1"/>
    <property type="molecule type" value="mRNA"/>
</dbReference>
<proteinExistence type="evidence at transcript level"/>
<evidence type="ECO:0000313" key="1">
    <source>
        <dbReference type="EMBL" id="JAA67560.1"/>
    </source>
</evidence>